<proteinExistence type="predicted"/>
<protein>
    <submittedName>
        <fullName evidence="1">Uncharacterized protein</fullName>
    </submittedName>
</protein>
<comment type="caution">
    <text evidence="1">The sequence shown here is derived from an EMBL/GenBank/DDBJ whole genome shotgun (WGS) entry which is preliminary data.</text>
</comment>
<dbReference type="EMBL" id="MLJW01005892">
    <property type="protein sequence ID" value="OIQ67493.1"/>
    <property type="molecule type" value="Genomic_DNA"/>
</dbReference>
<dbReference type="AlphaFoldDB" id="A0A1J5PV86"/>
<accession>A0A1J5PV86</accession>
<organism evidence="1">
    <name type="scientific">mine drainage metagenome</name>
    <dbReference type="NCBI Taxonomy" id="410659"/>
    <lineage>
        <taxon>unclassified sequences</taxon>
        <taxon>metagenomes</taxon>
        <taxon>ecological metagenomes</taxon>
    </lineage>
</organism>
<evidence type="ECO:0000313" key="1">
    <source>
        <dbReference type="EMBL" id="OIQ67493.1"/>
    </source>
</evidence>
<sequence length="129" mass="14234">MKRAVEGDIHDLAPFGEAHVSERLFPAQRRVVDEDIDPAEMPDRRLRHRLHLSRVGDVADMHERLPARGFDLACDGISLGAIAARIDHDGRATVRQSQRNRAADIAASARDNGDLAVEFSVSHHPSLST</sequence>
<reference evidence="1" key="1">
    <citation type="submission" date="2016-10" db="EMBL/GenBank/DDBJ databases">
        <title>Sequence of Gallionella enrichment culture.</title>
        <authorList>
            <person name="Poehlein A."/>
            <person name="Muehling M."/>
            <person name="Daniel R."/>
        </authorList>
    </citation>
    <scope>NUCLEOTIDE SEQUENCE</scope>
</reference>
<name>A0A1J5PV86_9ZZZZ</name>
<gene>
    <name evidence="1" type="ORF">GALL_509280</name>
</gene>